<reference evidence="9 10" key="1">
    <citation type="submission" date="2020-07" db="EMBL/GenBank/DDBJ databases">
        <title>Genomic Encyclopedia of Type Strains, Phase IV (KMG-IV): sequencing the most valuable type-strain genomes for metagenomic binning, comparative biology and taxonomic classification.</title>
        <authorList>
            <person name="Goeker M."/>
        </authorList>
    </citation>
    <scope>NUCLEOTIDE SEQUENCE [LARGE SCALE GENOMIC DNA]</scope>
    <source>
        <strain evidence="9 10">DSM 45533</strain>
    </source>
</reference>
<feature type="domain" description="Lipoyl-binding" evidence="8">
    <location>
        <begin position="6"/>
        <end position="74"/>
    </location>
</feature>
<gene>
    <name evidence="9" type="ORF">HNR30_001895</name>
</gene>
<dbReference type="SUPFAM" id="SSF52777">
    <property type="entry name" value="CoA-dependent acyltransferases"/>
    <property type="match status" value="1"/>
</dbReference>
<accession>A0A7W0CG53</accession>
<evidence type="ECO:0000256" key="2">
    <source>
        <dbReference type="ARBA" id="ARBA00007317"/>
    </source>
</evidence>
<evidence type="ECO:0000256" key="6">
    <source>
        <dbReference type="RuleBase" id="RU003423"/>
    </source>
</evidence>
<dbReference type="SUPFAM" id="SSF51230">
    <property type="entry name" value="Single hybrid motif"/>
    <property type="match status" value="1"/>
</dbReference>
<comment type="similarity">
    <text evidence="2 6">Belongs to the 2-oxoacid dehydrogenase family.</text>
</comment>
<evidence type="ECO:0000259" key="8">
    <source>
        <dbReference type="Pfam" id="PF00364"/>
    </source>
</evidence>
<dbReference type="Gene3D" id="3.30.559.10">
    <property type="entry name" value="Chloramphenicol acetyltransferase-like domain"/>
    <property type="match status" value="1"/>
</dbReference>
<keyword evidence="4 6" id="KW-0450">Lipoyl</keyword>
<dbReference type="PANTHER" id="PTHR43178:SF5">
    <property type="entry name" value="LIPOAMIDE ACYLTRANSFERASE COMPONENT OF BRANCHED-CHAIN ALPHA-KETO ACID DEHYDROGENASE COMPLEX, MITOCHONDRIAL"/>
    <property type="match status" value="1"/>
</dbReference>
<protein>
    <recommendedName>
        <fullName evidence="6">Dihydrolipoamide acetyltransferase component of pyruvate dehydrogenase complex</fullName>
        <ecNumber evidence="6">2.3.1.-</ecNumber>
    </recommendedName>
</protein>
<dbReference type="InterPro" id="IPR050743">
    <property type="entry name" value="2-oxoacid_DH_E2_comp"/>
</dbReference>
<dbReference type="RefSeq" id="WP_181609369.1">
    <property type="nucleotide sequence ID" value="NZ_BAABAM010000006.1"/>
</dbReference>
<evidence type="ECO:0000313" key="9">
    <source>
        <dbReference type="EMBL" id="MBA2890554.1"/>
    </source>
</evidence>
<dbReference type="Gene3D" id="2.40.50.100">
    <property type="match status" value="1"/>
</dbReference>
<dbReference type="CDD" id="cd06849">
    <property type="entry name" value="lipoyl_domain"/>
    <property type="match status" value="1"/>
</dbReference>
<sequence length="349" mass="36613">MTDILVPKLNSNDTAYLVVAWLAADGRAVRAGEAIVELETSKTVEELTAEHDGVLRHALAEGAECAPGQVIARLSLGEEPAPGVASPAAAEGERAATVVITRPAQALMAERGITLEEVHALGKKVVTTDDLDPDLIHLSRTQRRVAAVVEESHAAIPAAFTAMRVDVTDALSHARVLSRRDRVLIGVPELVVKAAGSLVEKFPLCFATPVSGRSARRAGAAHVGVTVDLGNGMFVPVLRDATGRPTAELAADLARYRRTALNGTFTEADLSGANILLALHPDDGVILATPIVYPGHTCALSLTAPRQETDGRRVVTLGLAYDHRFLNGRDAAAFLGALAAALRAPITLS</sequence>
<dbReference type="GO" id="GO:0005737">
    <property type="term" value="C:cytoplasm"/>
    <property type="evidence" value="ECO:0007669"/>
    <property type="project" value="TreeGrafter"/>
</dbReference>
<dbReference type="Proteomes" id="UP000530928">
    <property type="component" value="Unassembled WGS sequence"/>
</dbReference>
<keyword evidence="5 6" id="KW-0012">Acyltransferase</keyword>
<evidence type="ECO:0000256" key="4">
    <source>
        <dbReference type="ARBA" id="ARBA00022823"/>
    </source>
</evidence>
<evidence type="ECO:0000256" key="1">
    <source>
        <dbReference type="ARBA" id="ARBA00001938"/>
    </source>
</evidence>
<comment type="cofactor">
    <cofactor evidence="1 6">
        <name>(R)-lipoate</name>
        <dbReference type="ChEBI" id="CHEBI:83088"/>
    </cofactor>
</comment>
<dbReference type="Pfam" id="PF00198">
    <property type="entry name" value="2-oxoacid_dh"/>
    <property type="match status" value="1"/>
</dbReference>
<dbReference type="EC" id="2.3.1.-" evidence="6"/>
<name>A0A7W0CG53_9ACTN</name>
<evidence type="ECO:0000256" key="5">
    <source>
        <dbReference type="ARBA" id="ARBA00023315"/>
    </source>
</evidence>
<feature type="domain" description="2-oxoacid dehydrogenase acyltransferase catalytic" evidence="7">
    <location>
        <begin position="136"/>
        <end position="348"/>
    </location>
</feature>
<dbReference type="InterPro" id="IPR000089">
    <property type="entry name" value="Biotin_lipoyl"/>
</dbReference>
<dbReference type="InterPro" id="IPR001078">
    <property type="entry name" value="2-oxoacid_DH_actylTfrase"/>
</dbReference>
<dbReference type="GO" id="GO:0031405">
    <property type="term" value="F:lipoic acid binding"/>
    <property type="evidence" value="ECO:0007669"/>
    <property type="project" value="TreeGrafter"/>
</dbReference>
<evidence type="ECO:0000259" key="7">
    <source>
        <dbReference type="Pfam" id="PF00198"/>
    </source>
</evidence>
<organism evidence="9 10">
    <name type="scientific">Nonomuraea soli</name>
    <dbReference type="NCBI Taxonomy" id="1032476"/>
    <lineage>
        <taxon>Bacteria</taxon>
        <taxon>Bacillati</taxon>
        <taxon>Actinomycetota</taxon>
        <taxon>Actinomycetes</taxon>
        <taxon>Streptosporangiales</taxon>
        <taxon>Streptosporangiaceae</taxon>
        <taxon>Nonomuraea</taxon>
    </lineage>
</organism>
<dbReference type="InterPro" id="IPR011053">
    <property type="entry name" value="Single_hybrid_motif"/>
</dbReference>
<comment type="caution">
    <text evidence="9">The sequence shown here is derived from an EMBL/GenBank/DDBJ whole genome shotgun (WGS) entry which is preliminary data.</text>
</comment>
<dbReference type="AlphaFoldDB" id="A0A7W0CG53"/>
<dbReference type="EMBL" id="JACDUR010000002">
    <property type="protein sequence ID" value="MBA2890554.1"/>
    <property type="molecule type" value="Genomic_DNA"/>
</dbReference>
<dbReference type="PROSITE" id="PS00189">
    <property type="entry name" value="LIPOYL"/>
    <property type="match status" value="1"/>
</dbReference>
<dbReference type="InterPro" id="IPR023213">
    <property type="entry name" value="CAT-like_dom_sf"/>
</dbReference>
<evidence type="ECO:0000313" key="10">
    <source>
        <dbReference type="Proteomes" id="UP000530928"/>
    </source>
</evidence>
<evidence type="ECO:0000256" key="3">
    <source>
        <dbReference type="ARBA" id="ARBA00022679"/>
    </source>
</evidence>
<proteinExistence type="inferred from homology"/>
<dbReference type="GO" id="GO:0016407">
    <property type="term" value="F:acetyltransferase activity"/>
    <property type="evidence" value="ECO:0007669"/>
    <property type="project" value="TreeGrafter"/>
</dbReference>
<keyword evidence="10" id="KW-1185">Reference proteome</keyword>
<dbReference type="PANTHER" id="PTHR43178">
    <property type="entry name" value="DIHYDROLIPOAMIDE ACETYLTRANSFERASE COMPONENT OF PYRUVATE DEHYDROGENASE COMPLEX"/>
    <property type="match status" value="1"/>
</dbReference>
<keyword evidence="3 6" id="KW-0808">Transferase</keyword>
<dbReference type="InterPro" id="IPR003016">
    <property type="entry name" value="2-oxoA_DH_lipoyl-BS"/>
</dbReference>
<dbReference type="Pfam" id="PF00364">
    <property type="entry name" value="Biotin_lipoyl"/>
    <property type="match status" value="1"/>
</dbReference>